<evidence type="ECO:0000313" key="3">
    <source>
        <dbReference type="EMBL" id="SEL46363.1"/>
    </source>
</evidence>
<keyword evidence="2" id="KW-0732">Signal</keyword>
<keyword evidence="4" id="KW-1185">Reference proteome</keyword>
<gene>
    <name evidence="3" type="ORF">SAMN05660976_02520</name>
</gene>
<protein>
    <submittedName>
        <fullName evidence="3">Uncharacterized protein</fullName>
    </submittedName>
</protein>
<feature type="signal peptide" evidence="2">
    <location>
        <begin position="1"/>
        <end position="28"/>
    </location>
</feature>
<feature type="region of interest" description="Disordered" evidence="1">
    <location>
        <begin position="33"/>
        <end position="83"/>
    </location>
</feature>
<dbReference type="AlphaFoldDB" id="A0A1H7QEK3"/>
<reference evidence="3 4" key="1">
    <citation type="submission" date="2016-10" db="EMBL/GenBank/DDBJ databases">
        <authorList>
            <person name="de Groot N.N."/>
        </authorList>
    </citation>
    <scope>NUCLEOTIDE SEQUENCE [LARGE SCALE GENOMIC DNA]</scope>
    <source>
        <strain evidence="3 4">DSM 43357</strain>
    </source>
</reference>
<evidence type="ECO:0000256" key="1">
    <source>
        <dbReference type="SAM" id="MobiDB-lite"/>
    </source>
</evidence>
<sequence>MRRSVRASGTWKAEAAAMSIALFTAACAAAGEPAAGEPAAGHPASSPVPGGVSSPVPGGISSPVPGGVPSQGSTDLVTPGGYGQSCQRHPQICRVQEGSVPARLWRPMSFSKPAGRCPATTGARLPDGLPFGGTAFGDGPVRLVLVGAEREARAELDVLRDGWYGRKSLWFSAPSYEGPVLLRGMRLDAPGDVAFGESPSSLAVQIPAGPGVNVSDGYRHWPGGTWVREPGCYGLRADGLDFSVTVVVDLLPPAG</sequence>
<evidence type="ECO:0000256" key="2">
    <source>
        <dbReference type="SAM" id="SignalP"/>
    </source>
</evidence>
<organism evidence="3 4">
    <name type="scientific">Nonomuraea pusilla</name>
    <dbReference type="NCBI Taxonomy" id="46177"/>
    <lineage>
        <taxon>Bacteria</taxon>
        <taxon>Bacillati</taxon>
        <taxon>Actinomycetota</taxon>
        <taxon>Actinomycetes</taxon>
        <taxon>Streptosporangiales</taxon>
        <taxon>Streptosporangiaceae</taxon>
        <taxon>Nonomuraea</taxon>
    </lineage>
</organism>
<proteinExistence type="predicted"/>
<dbReference type="EMBL" id="FOBF01000005">
    <property type="protein sequence ID" value="SEL46363.1"/>
    <property type="molecule type" value="Genomic_DNA"/>
</dbReference>
<feature type="compositionally biased region" description="Low complexity" evidence="1">
    <location>
        <begin position="33"/>
        <end position="73"/>
    </location>
</feature>
<dbReference type="RefSeq" id="WP_143078633.1">
    <property type="nucleotide sequence ID" value="NZ_FOBF01000005.1"/>
</dbReference>
<dbReference type="Proteomes" id="UP000198953">
    <property type="component" value="Unassembled WGS sequence"/>
</dbReference>
<accession>A0A1H7QEK3</accession>
<evidence type="ECO:0000313" key="4">
    <source>
        <dbReference type="Proteomes" id="UP000198953"/>
    </source>
</evidence>
<name>A0A1H7QEK3_9ACTN</name>
<dbReference type="OrthoDB" id="3295342at2"/>
<dbReference type="PROSITE" id="PS51257">
    <property type="entry name" value="PROKAR_LIPOPROTEIN"/>
    <property type="match status" value="1"/>
</dbReference>
<feature type="chain" id="PRO_5011788959" evidence="2">
    <location>
        <begin position="29"/>
        <end position="255"/>
    </location>
</feature>